<dbReference type="InterPro" id="IPR036770">
    <property type="entry name" value="Ankyrin_rpt-contain_sf"/>
</dbReference>
<feature type="transmembrane region" description="Helical" evidence="17">
    <location>
        <begin position="655"/>
        <end position="677"/>
    </location>
</feature>
<feature type="transmembrane region" description="Helical" evidence="17">
    <location>
        <begin position="478"/>
        <end position="499"/>
    </location>
</feature>
<dbReference type="AlphaFoldDB" id="A0A8B9UXJ9"/>
<dbReference type="InterPro" id="IPR002110">
    <property type="entry name" value="Ankyrin_rpt"/>
</dbReference>
<keyword evidence="16" id="KW-0175">Coiled coil</keyword>
<comment type="catalytic activity">
    <reaction evidence="15">
        <text>Ca(2+)(in) = Ca(2+)(out)</text>
        <dbReference type="Rhea" id="RHEA:29671"/>
        <dbReference type="ChEBI" id="CHEBI:29108"/>
    </reaction>
</comment>
<keyword evidence="9 17" id="KW-1133">Transmembrane helix</keyword>
<keyword evidence="4" id="KW-0109">Calcium transport</keyword>
<feature type="coiled-coil region" evidence="16">
    <location>
        <begin position="814"/>
        <end position="849"/>
    </location>
</feature>
<dbReference type="Pfam" id="PF12796">
    <property type="entry name" value="Ank_2"/>
    <property type="match status" value="1"/>
</dbReference>
<comment type="subcellular location">
    <subcellularLocation>
        <location evidence="1">Cell membrane</location>
        <topology evidence="1">Multi-pass membrane protein</topology>
    </subcellularLocation>
</comment>
<keyword evidence="5" id="KW-0107">Calcium channel</keyword>
<keyword evidence="11" id="KW-0406">Ion transport</keyword>
<evidence type="ECO:0000256" key="4">
    <source>
        <dbReference type="ARBA" id="ARBA00022568"/>
    </source>
</evidence>
<keyword evidence="2" id="KW-0813">Transport</keyword>
<evidence type="ECO:0000259" key="18">
    <source>
        <dbReference type="SMART" id="SM01420"/>
    </source>
</evidence>
<keyword evidence="8" id="KW-0106">Calcium</keyword>
<evidence type="ECO:0000256" key="10">
    <source>
        <dbReference type="ARBA" id="ARBA00023043"/>
    </source>
</evidence>
<reference evidence="19" key="1">
    <citation type="submission" date="2025-05" db="UniProtKB">
        <authorList>
            <consortium name="Ensembl"/>
        </authorList>
    </citation>
    <scope>IDENTIFICATION</scope>
</reference>
<evidence type="ECO:0000256" key="5">
    <source>
        <dbReference type="ARBA" id="ARBA00022673"/>
    </source>
</evidence>
<evidence type="ECO:0000313" key="20">
    <source>
        <dbReference type="Proteomes" id="UP000694549"/>
    </source>
</evidence>
<evidence type="ECO:0000256" key="2">
    <source>
        <dbReference type="ARBA" id="ARBA00022448"/>
    </source>
</evidence>
<keyword evidence="10" id="KW-0040">ANK repeat</keyword>
<protein>
    <submittedName>
        <fullName evidence="19">Transient receptor potential cation channel subfamily C member 7</fullName>
    </submittedName>
</protein>
<evidence type="ECO:0000313" key="19">
    <source>
        <dbReference type="Ensembl" id="ENSAZOP00000014227.1"/>
    </source>
</evidence>
<keyword evidence="7" id="KW-0677">Repeat</keyword>
<dbReference type="GO" id="GO:0051480">
    <property type="term" value="P:regulation of cytosolic calcium ion concentration"/>
    <property type="evidence" value="ECO:0007669"/>
    <property type="project" value="TreeGrafter"/>
</dbReference>
<evidence type="ECO:0000256" key="6">
    <source>
        <dbReference type="ARBA" id="ARBA00022692"/>
    </source>
</evidence>
<dbReference type="Pfam" id="PF00520">
    <property type="entry name" value="Ion_trans"/>
    <property type="match status" value="1"/>
</dbReference>
<dbReference type="SMART" id="SM00248">
    <property type="entry name" value="ANK"/>
    <property type="match status" value="3"/>
</dbReference>
<evidence type="ECO:0000256" key="1">
    <source>
        <dbReference type="ARBA" id="ARBA00004651"/>
    </source>
</evidence>
<dbReference type="GO" id="GO:0070679">
    <property type="term" value="F:inositol 1,4,5 trisphosphate binding"/>
    <property type="evidence" value="ECO:0007669"/>
    <property type="project" value="TreeGrafter"/>
</dbReference>
<dbReference type="PANTHER" id="PTHR10117">
    <property type="entry name" value="TRANSIENT RECEPTOR POTENTIAL CHANNEL"/>
    <property type="match status" value="1"/>
</dbReference>
<sequence>MQVHSRLRNTNYKNMHRRHTTLREKGRRQAIRGPAYMFNEKGTSLTAEEERFLDSAEYGNIPVVRKMLEESKTLNFNCVDYMGQNALQLAVGNEHLEVTELLLKKENLARVGDALLLAISKGYVRIVEAILNHPAFAQGQRLTLSPLEQELRDDDFYAYDEDGTRFSHDITPIILAAHCQEYEIVHILLLKGARIERPHDYFCKCNECIEKQRKDSFSHSRSRMNAYKGLASAAYLSLSSEDPVLTALELSNELARLANIETEFKNDYRKLSMQCKDFVVGVLDLCRDTEEVEAILNGDVNIHLCPDHHRPSLSRIKLAIKYEVKKFVAHPNCQQQLLTMWYENLSGLRQQSIAVKFLAVFGVSIGLPFLAIAYWIAPCSKLGRTLRSPFMKFVAHAVSFTIFLGLLVVNASDRFEGVKNLPNETITDHPKQIFRVKTTQFSWTELLIMKWVLGMIWSECKEIWEEGPREYVLHLWNLLDFGMLSIFVASFTARFMAFLKATEAQQYVDQYVQDDDLNNVTLPPEVAYFTYARNKWLPSDPQIISEGLYAIAVVLSFSRIAYILPANESFGPLQISLGRTVKDIFKFMVIFIMVFLAFMIGMFNLYSYYLGAKYNPAFTTVEESFKTLFWSIFGLSEVISVVLKYDHKFIENIGYVLYGVYNVTMVVVLLNMLIAMINNSYQEIEEDADVEWKFARAKLWLSYFDEGRTLPAPFNLVPSPKSFYYLILRIKMCLIKLCKSKAKNCENDLEMGMLNSKQRKVRFQSSTRNSENYSGKNAYNKPTRYQKIMKRLIKRYVLKAQVDRENDEVNEGELKEIKQDISSLRYELLEEKSQATNELARLIQQLSDKFGKNLNKDI</sequence>
<evidence type="ECO:0000256" key="11">
    <source>
        <dbReference type="ARBA" id="ARBA00023065"/>
    </source>
</evidence>
<dbReference type="PANTHER" id="PTHR10117:SF9">
    <property type="entry name" value="SHORT TRANSIENT RECEPTOR POTENTIAL CHANNEL 7"/>
    <property type="match status" value="1"/>
</dbReference>
<name>A0A8B9UXJ9_9AVES</name>
<dbReference type="Proteomes" id="UP000694549">
    <property type="component" value="Unplaced"/>
</dbReference>
<dbReference type="GO" id="GO:0034703">
    <property type="term" value="C:cation channel complex"/>
    <property type="evidence" value="ECO:0007669"/>
    <property type="project" value="TreeGrafter"/>
</dbReference>
<dbReference type="PRINTS" id="PR01097">
    <property type="entry name" value="TRNSRECEPTRP"/>
</dbReference>
<dbReference type="Gene3D" id="1.25.40.20">
    <property type="entry name" value="Ankyrin repeat-containing domain"/>
    <property type="match status" value="1"/>
</dbReference>
<evidence type="ECO:0000256" key="12">
    <source>
        <dbReference type="ARBA" id="ARBA00023136"/>
    </source>
</evidence>
<keyword evidence="20" id="KW-1185">Reference proteome</keyword>
<dbReference type="FunFam" id="1.10.287.70:FF:000041">
    <property type="entry name" value="Transient receptor potential cation channel subfamily C member 7"/>
    <property type="match status" value="1"/>
</dbReference>
<feature type="domain" description="Transient receptor ion channel" evidence="18">
    <location>
        <begin position="203"/>
        <end position="265"/>
    </location>
</feature>
<organism evidence="19 20">
    <name type="scientific">Anas zonorhyncha</name>
    <name type="common">Eastern spot-billed duck</name>
    <dbReference type="NCBI Taxonomy" id="75864"/>
    <lineage>
        <taxon>Eukaryota</taxon>
        <taxon>Metazoa</taxon>
        <taxon>Chordata</taxon>
        <taxon>Craniata</taxon>
        <taxon>Vertebrata</taxon>
        <taxon>Euteleostomi</taxon>
        <taxon>Archelosauria</taxon>
        <taxon>Archosauria</taxon>
        <taxon>Dinosauria</taxon>
        <taxon>Saurischia</taxon>
        <taxon>Theropoda</taxon>
        <taxon>Coelurosauria</taxon>
        <taxon>Aves</taxon>
        <taxon>Neognathae</taxon>
        <taxon>Galloanserae</taxon>
        <taxon>Anseriformes</taxon>
        <taxon>Anatidae</taxon>
        <taxon>Anatinae</taxon>
        <taxon>Anas</taxon>
    </lineage>
</organism>
<dbReference type="Ensembl" id="ENSAZOT00000015361.1">
    <property type="protein sequence ID" value="ENSAZOP00000014296.1"/>
    <property type="gene ID" value="ENSAZOG00000009156.1"/>
</dbReference>
<keyword evidence="14" id="KW-0407">Ion channel</keyword>
<accession>A0A8B9UXJ9</accession>
<dbReference type="InterPro" id="IPR005821">
    <property type="entry name" value="Ion_trans_dom"/>
</dbReference>
<dbReference type="NCBIfam" id="TIGR00870">
    <property type="entry name" value="trp"/>
    <property type="match status" value="1"/>
</dbReference>
<dbReference type="GO" id="GO:0015279">
    <property type="term" value="F:store-operated calcium channel activity"/>
    <property type="evidence" value="ECO:0007669"/>
    <property type="project" value="TreeGrafter"/>
</dbReference>
<evidence type="ECO:0000256" key="7">
    <source>
        <dbReference type="ARBA" id="ARBA00022737"/>
    </source>
</evidence>
<keyword evidence="6 17" id="KW-0812">Transmembrane</keyword>
<evidence type="ECO:0000256" key="14">
    <source>
        <dbReference type="ARBA" id="ARBA00023303"/>
    </source>
</evidence>
<dbReference type="InterPro" id="IPR002153">
    <property type="entry name" value="TRPC_channel"/>
</dbReference>
<keyword evidence="3" id="KW-1003">Cell membrane</keyword>
<evidence type="ECO:0000256" key="3">
    <source>
        <dbReference type="ARBA" id="ARBA00022475"/>
    </source>
</evidence>
<dbReference type="PRINTS" id="PR01648">
    <property type="entry name" value="TRPCHANNEL7"/>
</dbReference>
<evidence type="ECO:0000256" key="13">
    <source>
        <dbReference type="ARBA" id="ARBA00023180"/>
    </source>
</evidence>
<dbReference type="Pfam" id="PF08344">
    <property type="entry name" value="TRP_2"/>
    <property type="match status" value="1"/>
</dbReference>
<evidence type="ECO:0000256" key="17">
    <source>
        <dbReference type="SAM" id="Phobius"/>
    </source>
</evidence>
<feature type="transmembrane region" description="Helical" evidence="17">
    <location>
        <begin position="627"/>
        <end position="643"/>
    </location>
</feature>
<feature type="transmembrane region" description="Helical" evidence="17">
    <location>
        <begin position="357"/>
        <end position="377"/>
    </location>
</feature>
<proteinExistence type="predicted"/>
<keyword evidence="13" id="KW-0325">Glycoprotein</keyword>
<dbReference type="InterPro" id="IPR005463">
    <property type="entry name" value="TRPC7_channel"/>
</dbReference>
<keyword evidence="12 17" id="KW-0472">Membrane</keyword>
<feature type="transmembrane region" description="Helical" evidence="17">
    <location>
        <begin position="389"/>
        <end position="409"/>
    </location>
</feature>
<dbReference type="FunFam" id="1.25.40.20:FF:000157">
    <property type="entry name" value="short transient receptor potential channel 6 isoform X1"/>
    <property type="match status" value="1"/>
</dbReference>
<evidence type="ECO:0000256" key="9">
    <source>
        <dbReference type="ARBA" id="ARBA00022989"/>
    </source>
</evidence>
<dbReference type="SUPFAM" id="SSF48403">
    <property type="entry name" value="Ankyrin repeat"/>
    <property type="match status" value="1"/>
</dbReference>
<dbReference type="Gene3D" id="1.10.287.70">
    <property type="match status" value="1"/>
</dbReference>
<evidence type="ECO:0000256" key="8">
    <source>
        <dbReference type="ARBA" id="ARBA00022837"/>
    </source>
</evidence>
<dbReference type="Ensembl" id="ENSAZOT00000015286.1">
    <property type="protein sequence ID" value="ENSAZOP00000014227.1"/>
    <property type="gene ID" value="ENSAZOG00000009156.1"/>
</dbReference>
<dbReference type="GO" id="GO:0005886">
    <property type="term" value="C:plasma membrane"/>
    <property type="evidence" value="ECO:0007669"/>
    <property type="project" value="UniProtKB-SubCell"/>
</dbReference>
<dbReference type="InterPro" id="IPR013555">
    <property type="entry name" value="TRP_dom"/>
</dbReference>
<feature type="transmembrane region" description="Helical" evidence="17">
    <location>
        <begin position="584"/>
        <end position="607"/>
    </location>
</feature>
<dbReference type="GO" id="GO:0007338">
    <property type="term" value="P:single fertilization"/>
    <property type="evidence" value="ECO:0007669"/>
    <property type="project" value="TreeGrafter"/>
</dbReference>
<dbReference type="SMART" id="SM01420">
    <property type="entry name" value="TRP_2"/>
    <property type="match status" value="1"/>
</dbReference>
<evidence type="ECO:0000256" key="16">
    <source>
        <dbReference type="SAM" id="Coils"/>
    </source>
</evidence>
<evidence type="ECO:0000256" key="15">
    <source>
        <dbReference type="ARBA" id="ARBA00036634"/>
    </source>
</evidence>